<dbReference type="Pfam" id="PF00078">
    <property type="entry name" value="RVT_1"/>
    <property type="match status" value="1"/>
</dbReference>
<sequence length="1729" mass="200210">MNESVCDQEVTYDDMSEDDELRGWVSPVLMDKNKEKQDHFFIEEVNECRDNGKEKEDFSTDRPIKRIREEDDIGWTKVEKRIKKQGQLKTEVIISSKEKLPKQFAIAKLFTALNFIDIIKIKYINPYKIKLEVPHEDYASKIINCSEFEKRGWRVHREMEVNVSHGIIRNVDIELSENQALEAIKCPDNIQIMSIKRLKRRSEVGEWIPSEVMRIGFKCSYLPAYIYIDNLSVKVDPYIFPATQCSRCWRFGHSKSRCVSRMIICPKCGGSHDNCETKQYKCVNCKGDHMALNRICPVYLREKRLRELMAEFNCSYKNACNMYVRPHSISEPRQKIEIHKKEENLDINTSNSFMNLLSDENTTHKYTPLLPEFSQLFTPKRPKSQKNINNDNSNTYDTTSSTMNRTERDRCNQPDNIPQRSTDNANAHSNVNNKGKVHFSELMTRLKEILFIKNLTLSERLHNFIKCCIEWLILVVVDNISDWPYVNCFLEFISNKILKVKLLQWNAQSLRPKLNAFENILIQEKIHICILSETWLESSFSLKINAYNIYRLDRDDSYGGIAIVIHKSIKAQCNNVDLPNSHIQALHVKMFNCCFLENVVAIYCPPNVSTTSEDWRVLFSKWSNKTIIGGDFNGHHSNWSTKNNSRGIQIYDASIEYNFVSLNNVDSTRIKYVLNNWQKSSPDITFATPDIALRFDWSILNESLGSDHFMVLLCTDMVLGTENCSIKRNYKKADWQKYKNILQEKLQNFNITGDILEIYDSAMKIINSAADISIPIIKVYENPTSKFRPKPYWTAELSQAVSKRRRALAQLRRNPTPSNLINFRQKVSYAQKLLRKSISNSYHQFCDSISQVVTSGEMWKKMQWLKGYKSNKNNIDWHKACMLLKQLTPDYVVPISPVFYSYNRQLEVPISLQELNNTLKMKDTAPGMDAISYSMIYYFPNKQILIDILNRILFEGCIPSQWRDIKIVPIPKPICDSNSLSSLRPISLISCMAKILHNIISKRLEWHMEKKKLFSNRTVGFRRTQSSLDNLVRLVSQIQIGFSTKQQTLGCFVDVNNAYNNVDIVQVTRRLDELEVGSSICRYIWMYLKERHITIVESGTNNSITRWTCKGLAQGDPMSPILFNIATRDICRKIECVFISQYADDFVLYVSGQNLRFMTVLLQNALNKLSTILKNLGLELSPNKSKLCLFSRRRLHQQVNVTIDDISVENISEVKYLGIWLDKSLRWGKQINETCTKAKKFLNIFNVLAGSSWGVHPMHLRQLYISIIRSRLDYASFLLSTSAVTNLAKLDKIQNQAMRIIGGFIKSSPIHSMESELCLPPLFLRRKYLASKFLLKSMSVDNGDSIAIISKLASVCENSGYWSNKKKPLLSIVYNELSDVNVQKSQILEMFTLPTWITNIDFKSHLCLYIDDIYTAKRFFNSDKLLNNCKKTIQRKYDGYYQIYTDGSKDDIGTGASFYDPQANATAKFKLNNKISILEAELFAISECLSYIYSCEGNNFVVLSDSKSALQHLARCTSGKRGLPVAYFILDTFLNLQEYGNNIKFQWIPSHINLIGNDVADMGAKLAIVEGISVNHMPFFTNFLRDLRIKSLENWKEYFNKRSVEKGIWYKTIQNEPPKIPWFYNANLSRQMLVTSLRLRTGHIPMNAFLFMMKVAQSPNCTLCNTREDVYHALVECARVGAERRVLELEFGVNFRWIGFCNSFLSNPTSKLAIKIYYMYTKLIKLREQ</sequence>
<dbReference type="Gene3D" id="3.60.10.10">
    <property type="entry name" value="Endonuclease/exonuclease/phosphatase"/>
    <property type="match status" value="1"/>
</dbReference>
<evidence type="ECO:0000313" key="4">
    <source>
        <dbReference type="EMBL" id="CAH2099234.1"/>
    </source>
</evidence>
<evidence type="ECO:0000256" key="1">
    <source>
        <dbReference type="SAM" id="MobiDB-lite"/>
    </source>
</evidence>
<dbReference type="SUPFAM" id="SSF56219">
    <property type="entry name" value="DNase I-like"/>
    <property type="match status" value="1"/>
</dbReference>
<gene>
    <name evidence="4" type="ORF">EEDITHA_LOCUS14243</name>
</gene>
<reference evidence="4" key="1">
    <citation type="submission" date="2022-03" db="EMBL/GenBank/DDBJ databases">
        <authorList>
            <person name="Tunstrom K."/>
        </authorList>
    </citation>
    <scope>NUCLEOTIDE SEQUENCE</scope>
</reference>
<evidence type="ECO:0000259" key="3">
    <source>
        <dbReference type="PROSITE" id="PS50879"/>
    </source>
</evidence>
<organism evidence="4 5">
    <name type="scientific">Euphydryas editha</name>
    <name type="common">Edith's checkerspot</name>
    <dbReference type="NCBI Taxonomy" id="104508"/>
    <lineage>
        <taxon>Eukaryota</taxon>
        <taxon>Metazoa</taxon>
        <taxon>Ecdysozoa</taxon>
        <taxon>Arthropoda</taxon>
        <taxon>Hexapoda</taxon>
        <taxon>Insecta</taxon>
        <taxon>Pterygota</taxon>
        <taxon>Neoptera</taxon>
        <taxon>Endopterygota</taxon>
        <taxon>Lepidoptera</taxon>
        <taxon>Glossata</taxon>
        <taxon>Ditrysia</taxon>
        <taxon>Papilionoidea</taxon>
        <taxon>Nymphalidae</taxon>
        <taxon>Nymphalinae</taxon>
        <taxon>Euphydryas</taxon>
    </lineage>
</organism>
<proteinExistence type="predicted"/>
<dbReference type="InterPro" id="IPR000477">
    <property type="entry name" value="RT_dom"/>
</dbReference>
<keyword evidence="5" id="KW-1185">Reference proteome</keyword>
<dbReference type="SUPFAM" id="SSF53098">
    <property type="entry name" value="Ribonuclease H-like"/>
    <property type="match status" value="1"/>
</dbReference>
<dbReference type="Gene3D" id="3.30.420.10">
    <property type="entry name" value="Ribonuclease H-like superfamily/Ribonuclease H"/>
    <property type="match status" value="1"/>
</dbReference>
<feature type="compositionally biased region" description="Low complexity" evidence="1">
    <location>
        <begin position="389"/>
        <end position="402"/>
    </location>
</feature>
<dbReference type="GO" id="GO:0042575">
    <property type="term" value="C:DNA polymerase complex"/>
    <property type="evidence" value="ECO:0007669"/>
    <property type="project" value="UniProtKB-ARBA"/>
</dbReference>
<dbReference type="Proteomes" id="UP001153954">
    <property type="component" value="Unassembled WGS sequence"/>
</dbReference>
<evidence type="ECO:0000313" key="5">
    <source>
        <dbReference type="Proteomes" id="UP001153954"/>
    </source>
</evidence>
<dbReference type="InterPro" id="IPR012337">
    <property type="entry name" value="RNaseH-like_sf"/>
</dbReference>
<dbReference type="InterPro" id="IPR036397">
    <property type="entry name" value="RNaseH_sf"/>
</dbReference>
<comment type="caution">
    <text evidence="4">The sequence shown here is derived from an EMBL/GenBank/DDBJ whole genome shotgun (WGS) entry which is preliminary data.</text>
</comment>
<accession>A0AAU9UNK8</accession>
<dbReference type="PROSITE" id="PS50879">
    <property type="entry name" value="RNASE_H_1"/>
    <property type="match status" value="1"/>
</dbReference>
<dbReference type="PROSITE" id="PS50878">
    <property type="entry name" value="RT_POL"/>
    <property type="match status" value="1"/>
</dbReference>
<feature type="region of interest" description="Disordered" evidence="1">
    <location>
        <begin position="380"/>
        <end position="432"/>
    </location>
</feature>
<dbReference type="GO" id="GO:0004523">
    <property type="term" value="F:RNA-DNA hybrid ribonuclease activity"/>
    <property type="evidence" value="ECO:0007669"/>
    <property type="project" value="InterPro"/>
</dbReference>
<protein>
    <recommendedName>
        <fullName evidence="6">RNA-directed DNA polymerase from mobile element jockey</fullName>
    </recommendedName>
</protein>
<evidence type="ECO:0008006" key="6">
    <source>
        <dbReference type="Google" id="ProtNLM"/>
    </source>
</evidence>
<dbReference type="GO" id="GO:0071897">
    <property type="term" value="P:DNA biosynthetic process"/>
    <property type="evidence" value="ECO:0007669"/>
    <property type="project" value="UniProtKB-ARBA"/>
</dbReference>
<evidence type="ECO:0000259" key="2">
    <source>
        <dbReference type="PROSITE" id="PS50878"/>
    </source>
</evidence>
<dbReference type="CDD" id="cd09276">
    <property type="entry name" value="Rnase_HI_RT_non_LTR"/>
    <property type="match status" value="1"/>
</dbReference>
<name>A0AAU9UNK8_EUPED</name>
<dbReference type="CDD" id="cd01650">
    <property type="entry name" value="RT_nLTR_like"/>
    <property type="match status" value="1"/>
</dbReference>
<dbReference type="PANTHER" id="PTHR36688:SF2">
    <property type="entry name" value="ENDONUCLEASE_EXONUCLEASE_PHOSPHATASE DOMAIN-CONTAINING PROTEIN"/>
    <property type="match status" value="1"/>
</dbReference>
<dbReference type="InterPro" id="IPR002156">
    <property type="entry name" value="RNaseH_domain"/>
</dbReference>
<dbReference type="Pfam" id="PF14529">
    <property type="entry name" value="Exo_endo_phos_2"/>
    <property type="match status" value="1"/>
</dbReference>
<feature type="domain" description="Reverse transcriptase" evidence="2">
    <location>
        <begin position="951"/>
        <end position="1221"/>
    </location>
</feature>
<dbReference type="InterPro" id="IPR052560">
    <property type="entry name" value="RdDP_mobile_element"/>
</dbReference>
<feature type="domain" description="RNase H type-1" evidence="3">
    <location>
        <begin position="1437"/>
        <end position="1569"/>
    </location>
</feature>
<dbReference type="InterPro" id="IPR036691">
    <property type="entry name" value="Endo/exonu/phosph_ase_sf"/>
</dbReference>
<dbReference type="SUPFAM" id="SSF56672">
    <property type="entry name" value="DNA/RNA polymerases"/>
    <property type="match status" value="1"/>
</dbReference>
<dbReference type="InterPro" id="IPR043502">
    <property type="entry name" value="DNA/RNA_pol_sf"/>
</dbReference>
<dbReference type="InterPro" id="IPR005135">
    <property type="entry name" value="Endo/exonuclease/phosphatase"/>
</dbReference>
<dbReference type="GO" id="GO:0003676">
    <property type="term" value="F:nucleic acid binding"/>
    <property type="evidence" value="ECO:0007669"/>
    <property type="project" value="InterPro"/>
</dbReference>
<dbReference type="PANTHER" id="PTHR36688">
    <property type="entry name" value="ENDO/EXONUCLEASE/PHOSPHATASE DOMAIN-CONTAINING PROTEIN"/>
    <property type="match status" value="1"/>
</dbReference>
<feature type="compositionally biased region" description="Polar residues" evidence="1">
    <location>
        <begin position="413"/>
        <end position="432"/>
    </location>
</feature>
<dbReference type="EMBL" id="CAKOGL010000021">
    <property type="protein sequence ID" value="CAH2099234.1"/>
    <property type="molecule type" value="Genomic_DNA"/>
</dbReference>